<reference evidence="7" key="2">
    <citation type="submission" date="2016-09" db="EMBL/GenBank/DDBJ databases">
        <title>Diversity of chosen effectors in samples of Polish and Norwegian populations of Phytophthora infestans.</title>
        <authorList>
            <person name="Stefanczyk E."/>
            <person name="Brylinska M."/>
            <person name="Brurberg M.B."/>
            <person name="Naerstad R."/>
            <person name="Elameen A."/>
            <person name="Sobkowiak S."/>
            <person name="Sliwka J."/>
        </authorList>
    </citation>
    <scope>NUCLEOTIDE SEQUENCE</scope>
</reference>
<dbReference type="EMBL" id="WSZM01000243">
    <property type="protein sequence ID" value="KAF4037271.1"/>
    <property type="molecule type" value="Genomic_DNA"/>
</dbReference>
<keyword evidence="10" id="KW-1185">Reference proteome</keyword>
<proteinExistence type="inferred from homology"/>
<dbReference type="Proteomes" id="UP000602510">
    <property type="component" value="Unassembled WGS sequence"/>
</dbReference>
<dbReference type="EMBL" id="KY381937">
    <property type="protein sequence ID" value="ATW64106.1"/>
    <property type="molecule type" value="Genomic_DNA"/>
</dbReference>
<evidence type="ECO:0000256" key="2">
    <source>
        <dbReference type="ARBA" id="ARBA00010400"/>
    </source>
</evidence>
<feature type="chain" id="PRO_5015068426" description="RxLR effector protein" evidence="5">
    <location>
        <begin position="24"/>
        <end position="238"/>
    </location>
</feature>
<keyword evidence="3 5" id="KW-0964">Secreted</keyword>
<name>A0A1Q1PP52_PHYIN</name>
<comment type="similarity">
    <text evidence="2 5">Belongs to the RxLR effector family.</text>
</comment>
<gene>
    <name evidence="6" type="primary">AvrSmira1</name>
    <name evidence="9" type="ORF">GN244_ATG10652</name>
</gene>
<evidence type="ECO:0000256" key="1">
    <source>
        <dbReference type="ARBA" id="ARBA00004613"/>
    </source>
</evidence>
<dbReference type="EMBL" id="KX545465">
    <property type="protein sequence ID" value="AQM73604.1"/>
    <property type="molecule type" value="Genomic_DNA"/>
</dbReference>
<feature type="signal peptide" evidence="5">
    <location>
        <begin position="1"/>
        <end position="23"/>
    </location>
</feature>
<dbReference type="GO" id="GO:0005576">
    <property type="term" value="C:extracellular region"/>
    <property type="evidence" value="ECO:0007669"/>
    <property type="project" value="UniProtKB-SubCell"/>
</dbReference>
<keyword evidence="4 5" id="KW-0732">Signal</keyword>
<evidence type="ECO:0000313" key="9">
    <source>
        <dbReference type="EMBL" id="KAF4037271.1"/>
    </source>
</evidence>
<accession>A0A1Q1PP52</accession>
<reference evidence="8" key="1">
    <citation type="journal article" date="2014" name="Russ. Agricult. Sci.">
        <title>On molecular identification of Phytophthora infestans genotypes.</title>
        <authorList>
            <person name="Beketova M."/>
            <person name="Sokolova E."/>
            <person name="Malyuchenko O."/>
            <person name="Alekseev Y."/>
            <person name="Kuznetsova M."/>
            <person name="Kozlovsky B."/>
            <person name="Rogozina E."/>
            <person name="Khavkin E."/>
        </authorList>
    </citation>
    <scope>NUCLEOTIDE SEQUENCE</scope>
    <source>
        <strain evidence="8">53</strain>
    </source>
</reference>
<evidence type="ECO:0000256" key="3">
    <source>
        <dbReference type="ARBA" id="ARBA00022525"/>
    </source>
</evidence>
<protein>
    <recommendedName>
        <fullName evidence="5">RxLR effector protein</fullName>
    </recommendedName>
</protein>
<reference evidence="8" key="3">
    <citation type="submission" date="2016-12" db="EMBL/GenBank/DDBJ databases">
        <authorList>
            <person name="Song W.-J."/>
            <person name="Kurnit D.M."/>
        </authorList>
    </citation>
    <scope>NUCLEOTIDE SEQUENCE</scope>
    <source>
        <strain evidence="8">53</strain>
    </source>
</reference>
<comment type="subcellular location">
    <subcellularLocation>
        <location evidence="1 5">Secreted</location>
    </subcellularLocation>
</comment>
<evidence type="ECO:0000313" key="6">
    <source>
        <dbReference type="EMBL" id="AQM73604.1"/>
    </source>
</evidence>
<evidence type="ECO:0000313" key="7">
    <source>
        <dbReference type="EMBL" id="ASK51789.1"/>
    </source>
</evidence>
<dbReference type="Pfam" id="PF16810">
    <property type="entry name" value="RXLR"/>
    <property type="match status" value="1"/>
</dbReference>
<dbReference type="InterPro" id="IPR031825">
    <property type="entry name" value="RXLR"/>
</dbReference>
<organism evidence="6">
    <name type="scientific">Phytophthora infestans</name>
    <name type="common">Potato late blight agent</name>
    <name type="synonym">Botrytis infestans</name>
    <dbReference type="NCBI Taxonomy" id="4787"/>
    <lineage>
        <taxon>Eukaryota</taxon>
        <taxon>Sar</taxon>
        <taxon>Stramenopiles</taxon>
        <taxon>Oomycota</taxon>
        <taxon>Peronosporomycetes</taxon>
        <taxon>Peronosporales</taxon>
        <taxon>Peronosporaceae</taxon>
        <taxon>Phytophthora</taxon>
    </lineage>
</organism>
<reference evidence="6" key="4">
    <citation type="journal article" date="2017" name="Phytopathology">
        <title>Expression of the potato late blight resistance gene Rpi-phu1 and Phytophthora infestans effectors in the compatible and incompatible interactions in potato.</title>
        <authorList>
            <person name="Stefanczyk E."/>
            <person name="Sobkowiak S."/>
            <person name="Brylinska M."/>
            <person name="Sliwka J."/>
        </authorList>
    </citation>
    <scope>NUCLEOTIDE SEQUENCE</scope>
    <source>
        <strain evidence="6">MP324</strain>
    </source>
</reference>
<comment type="domain">
    <text evidence="5">The RxLR-dEER motif acts to carry the protein into the host cell cytoplasm through binding to cell surface phosphatidylinositol-3-phosphate.</text>
</comment>
<evidence type="ECO:0000313" key="10">
    <source>
        <dbReference type="Proteomes" id="UP000602510"/>
    </source>
</evidence>
<sequence>MRLSSTFLVAAAALLVLSDVVSAATVTKVSAMNVPNVAKPVEVAPVKDARLLRSESRKQTDVEDFEDEERKIQTSLIDDAFKGLGRTDDAAKKLLANDDAMAKKLAALNKQQGEADNAKFLANLWMRRNKRPEDLRLLTKTPVNKKAYQEFLVQYLKKHHSLKPGPQANQKITREGARIQRQIENADDDVKFLVNFWITQKKTPEDLRRITKNEVSKQAYDLFNAQYLTKRHSLNPSG</sequence>
<reference evidence="9" key="5">
    <citation type="submission" date="2020-04" db="EMBL/GenBank/DDBJ databases">
        <title>Hybrid Assembly of Korean Phytophthora infestans isolates.</title>
        <authorList>
            <person name="Prokchorchik M."/>
            <person name="Lee Y."/>
            <person name="Seo J."/>
            <person name="Cho J.-H."/>
            <person name="Park Y.-E."/>
            <person name="Jang D.-C."/>
            <person name="Im J.-S."/>
            <person name="Choi J.-G."/>
            <person name="Park H.-J."/>
            <person name="Lee G.-B."/>
            <person name="Lee Y.-G."/>
            <person name="Hong S.-Y."/>
            <person name="Cho K."/>
            <person name="Sohn K.H."/>
        </authorList>
    </citation>
    <scope>NUCLEOTIDE SEQUENCE</scope>
    <source>
        <strain evidence="9">KR_1_A1</strain>
    </source>
</reference>
<dbReference type="AlphaFoldDB" id="A0A1Q1PP52"/>
<evidence type="ECO:0000256" key="5">
    <source>
        <dbReference type="RuleBase" id="RU367124"/>
    </source>
</evidence>
<dbReference type="EMBL" id="KX887484">
    <property type="protein sequence ID" value="ASK51789.1"/>
    <property type="molecule type" value="Genomic_DNA"/>
</dbReference>
<evidence type="ECO:0000313" key="8">
    <source>
        <dbReference type="EMBL" id="ATW64106.1"/>
    </source>
</evidence>
<comment type="function">
    <text evidence="5">Effector that suppresses plant defense responses during pathogen infection.</text>
</comment>
<evidence type="ECO:0000256" key="4">
    <source>
        <dbReference type="ARBA" id="ARBA00022729"/>
    </source>
</evidence>